<proteinExistence type="predicted"/>
<evidence type="ECO:0000313" key="2">
    <source>
        <dbReference type="Proteomes" id="UP000749559"/>
    </source>
</evidence>
<comment type="caution">
    <text evidence="1">The sequence shown here is derived from an EMBL/GenBank/DDBJ whole genome shotgun (WGS) entry which is preliminary data.</text>
</comment>
<organism evidence="1 2">
    <name type="scientific">Owenia fusiformis</name>
    <name type="common">Polychaete worm</name>
    <dbReference type="NCBI Taxonomy" id="6347"/>
    <lineage>
        <taxon>Eukaryota</taxon>
        <taxon>Metazoa</taxon>
        <taxon>Spiralia</taxon>
        <taxon>Lophotrochozoa</taxon>
        <taxon>Annelida</taxon>
        <taxon>Polychaeta</taxon>
        <taxon>Sedentaria</taxon>
        <taxon>Canalipalpata</taxon>
        <taxon>Sabellida</taxon>
        <taxon>Oweniida</taxon>
        <taxon>Oweniidae</taxon>
        <taxon>Owenia</taxon>
    </lineage>
</organism>
<dbReference type="PROSITE" id="PS50016">
    <property type="entry name" value="ZF_PHD_2"/>
    <property type="match status" value="1"/>
</dbReference>
<sequence>MARSCDICKEDVSVFPNLIIPCDSCQKRYHGDCHKPFIPFSRICQKERWSCQICRTRKVEQTSRQRSTLKLQPVSNGLHRHENISVHQRHVSKGTNINHRDQNTQSSSMLNCLERHTVNQRSNETDSELSCTSVTINTTMQADKHKSTGISNKCITDVLLNENSILNSSCDIYKINDGSMTSHIQGSGVKEEKSHGAEKTRVSDNTNRGTVYTQCDKGIIKDVKGDADGILPAGNVIAKTIVHLEEQKLEKQPTDVVSMSENLCVVMEKPSMKKTKSKTLINTKAIENLDQGRVSEGSSLETGSVFNISERGDIDVTVTDQSISGKKRHIDEAISDEKRHIAEKYSEGKRHIDGTISEKRQFNEKISEGKRHIDGTISYQHITEGKRHIDETIPKGKRHIDETTSDGRRHIAGTISYQNISEGKGHIDEAISEGKRHNNDSASEKRYIDQTSNQKIVERKRYDNQTNQKVFERRRQSVEVVYPQKVSKQRRHSVGTIRDQQISEKRCLNDTIYDRIKNKKR</sequence>
<dbReference type="InterPro" id="IPR019787">
    <property type="entry name" value="Znf_PHD-finger"/>
</dbReference>
<accession>A0A8J1TMZ1</accession>
<dbReference type="EMBL" id="CAIIXF020000012">
    <property type="protein sequence ID" value="CAH1802181.1"/>
    <property type="molecule type" value="Genomic_DNA"/>
</dbReference>
<name>A0A8J1TMZ1_OWEFU</name>
<keyword evidence="2" id="KW-1185">Reference proteome</keyword>
<protein>
    <submittedName>
        <fullName evidence="1">Uncharacterized protein</fullName>
    </submittedName>
</protein>
<reference evidence="1" key="1">
    <citation type="submission" date="2022-03" db="EMBL/GenBank/DDBJ databases">
        <authorList>
            <person name="Martin C."/>
        </authorList>
    </citation>
    <scope>NUCLEOTIDE SEQUENCE</scope>
</reference>
<dbReference type="PROSITE" id="PS01359">
    <property type="entry name" value="ZF_PHD_1"/>
    <property type="match status" value="1"/>
</dbReference>
<dbReference type="InterPro" id="IPR013083">
    <property type="entry name" value="Znf_RING/FYVE/PHD"/>
</dbReference>
<gene>
    <name evidence="1" type="ORF">OFUS_LOCUS25891</name>
</gene>
<evidence type="ECO:0000313" key="1">
    <source>
        <dbReference type="EMBL" id="CAH1802181.1"/>
    </source>
</evidence>
<feature type="non-terminal residue" evidence="1">
    <location>
        <position position="1"/>
    </location>
</feature>
<dbReference type="Gene3D" id="3.30.40.10">
    <property type="entry name" value="Zinc/RING finger domain, C3HC4 (zinc finger)"/>
    <property type="match status" value="1"/>
</dbReference>
<dbReference type="InterPro" id="IPR011011">
    <property type="entry name" value="Znf_FYVE_PHD"/>
</dbReference>
<dbReference type="OrthoDB" id="1903104at2759"/>
<dbReference type="SMART" id="SM00249">
    <property type="entry name" value="PHD"/>
    <property type="match status" value="1"/>
</dbReference>
<dbReference type="AlphaFoldDB" id="A0A8J1TMZ1"/>
<dbReference type="InterPro" id="IPR019786">
    <property type="entry name" value="Zinc_finger_PHD-type_CS"/>
</dbReference>
<dbReference type="SUPFAM" id="SSF57903">
    <property type="entry name" value="FYVE/PHD zinc finger"/>
    <property type="match status" value="1"/>
</dbReference>
<dbReference type="InterPro" id="IPR001965">
    <property type="entry name" value="Znf_PHD"/>
</dbReference>
<dbReference type="Proteomes" id="UP000749559">
    <property type="component" value="Unassembled WGS sequence"/>
</dbReference>